<feature type="binding site" evidence="5">
    <location>
        <position position="359"/>
    </location>
    <ligand>
        <name>Fe cation</name>
        <dbReference type="ChEBI" id="CHEBI:24875"/>
        <note>catalytic</note>
    </ligand>
</feature>
<dbReference type="STRING" id="29422.Lbru_2377"/>
<evidence type="ECO:0000256" key="3">
    <source>
        <dbReference type="ARBA" id="ARBA00023002"/>
    </source>
</evidence>
<keyword evidence="6" id="KW-0812">Transmembrane</keyword>
<dbReference type="GO" id="GO:0016121">
    <property type="term" value="P:carotene catabolic process"/>
    <property type="evidence" value="ECO:0007669"/>
    <property type="project" value="TreeGrafter"/>
</dbReference>
<evidence type="ECO:0000256" key="6">
    <source>
        <dbReference type="SAM" id="Phobius"/>
    </source>
</evidence>
<evidence type="ECO:0000256" key="1">
    <source>
        <dbReference type="ARBA" id="ARBA00006787"/>
    </source>
</evidence>
<proteinExistence type="inferred from homology"/>
<protein>
    <submittedName>
        <fullName evidence="7">Carotenoid cleavage oxygenase</fullName>
        <ecNumber evidence="7">1.13.11.-</ecNumber>
    </submittedName>
</protein>
<keyword evidence="3 7" id="KW-0560">Oxidoreductase</keyword>
<feature type="transmembrane region" description="Helical" evidence="6">
    <location>
        <begin position="76"/>
        <end position="96"/>
    </location>
</feature>
<feature type="binding site" evidence="5">
    <location>
        <position position="639"/>
    </location>
    <ligand>
        <name>Fe cation</name>
        <dbReference type="ChEBI" id="CHEBI:24875"/>
        <note>catalytic</note>
    </ligand>
</feature>
<comment type="cofactor">
    <cofactor evidence="5">
        <name>Fe(2+)</name>
        <dbReference type="ChEBI" id="CHEBI:29033"/>
    </cofactor>
    <text evidence="5">Binds 1 Fe(2+) ion per subunit.</text>
</comment>
<reference evidence="7 8" key="1">
    <citation type="submission" date="2015-11" db="EMBL/GenBank/DDBJ databases">
        <title>Genomic analysis of 38 Legionella species identifies large and diverse effector repertoires.</title>
        <authorList>
            <person name="Burstein D."/>
            <person name="Amaro F."/>
            <person name="Zusman T."/>
            <person name="Lifshitz Z."/>
            <person name="Cohen O."/>
            <person name="Gilbert J.A."/>
            <person name="Pupko T."/>
            <person name="Shuman H.A."/>
            <person name="Segal G."/>
        </authorList>
    </citation>
    <scope>NUCLEOTIDE SEQUENCE [LARGE SCALE GENOMIC DNA]</scope>
    <source>
        <strain evidence="7 8">ATCC 43878</strain>
    </source>
</reference>
<dbReference type="PATRIC" id="fig|29422.6.peg.2529"/>
<keyword evidence="4 5" id="KW-0408">Iron</keyword>
<dbReference type="RefSeq" id="WP_058442363.1">
    <property type="nucleotide sequence ID" value="NZ_CAAAHU010000026.1"/>
</dbReference>
<dbReference type="PANTHER" id="PTHR10543">
    <property type="entry name" value="BETA-CAROTENE DIOXYGENASE"/>
    <property type="match status" value="1"/>
</dbReference>
<evidence type="ECO:0000256" key="4">
    <source>
        <dbReference type="ARBA" id="ARBA00023004"/>
    </source>
</evidence>
<organism evidence="7 8">
    <name type="scientific">Legionella brunensis</name>
    <dbReference type="NCBI Taxonomy" id="29422"/>
    <lineage>
        <taxon>Bacteria</taxon>
        <taxon>Pseudomonadati</taxon>
        <taxon>Pseudomonadota</taxon>
        <taxon>Gammaproteobacteria</taxon>
        <taxon>Legionellales</taxon>
        <taxon>Legionellaceae</taxon>
        <taxon>Legionella</taxon>
    </lineage>
</organism>
<keyword evidence="2 5" id="KW-0479">Metal-binding</keyword>
<feature type="transmembrane region" description="Helical" evidence="6">
    <location>
        <begin position="12"/>
        <end position="42"/>
    </location>
</feature>
<evidence type="ECO:0000256" key="2">
    <source>
        <dbReference type="ARBA" id="ARBA00022723"/>
    </source>
</evidence>
<feature type="transmembrane region" description="Helical" evidence="6">
    <location>
        <begin position="49"/>
        <end position="70"/>
    </location>
</feature>
<dbReference type="GO" id="GO:0010436">
    <property type="term" value="F:carotenoid dioxygenase activity"/>
    <property type="evidence" value="ECO:0007669"/>
    <property type="project" value="TreeGrafter"/>
</dbReference>
<keyword evidence="6" id="KW-0472">Membrane</keyword>
<dbReference type="OrthoDB" id="6636843at2"/>
<gene>
    <name evidence="7" type="ORF">Lbru_2377</name>
</gene>
<comment type="caution">
    <text evidence="7">The sequence shown here is derived from an EMBL/GenBank/DDBJ whole genome shotgun (WGS) entry which is preliminary data.</text>
</comment>
<evidence type="ECO:0000256" key="5">
    <source>
        <dbReference type="PIRSR" id="PIRSR604294-1"/>
    </source>
</evidence>
<keyword evidence="8" id="KW-1185">Reference proteome</keyword>
<sequence>MRSKPIQGFLPWILYFVISGSQYLSDEIAALSGLAAVIVFNLKNLRKKFLLDWATLVYFAFLSVMYWLPVGIWLNQYSYILSNVALAAIMWVSIFVKKPFTMQYAREEVDEFTEKTPIFKQINYAISSVWALALSLTAVDGFLESINIIPSSFVTDSILVLLIIIAIWFTEWFPDWYQGFLFRKFSKKKEDTTKNPYLQGNFAPVKDELFVDTLPIEGELPQDLLGIYMRNGPNPAFEPISYTYPLDGDGMLHAIYIHDGKANYRNRFVDTKGLIAEKKAGRALYGGIARPIPTDPKLIGKEGDPGPVKDGAFIHIIRHAQQYLALYESGPAYEVSAELKTIGEWCPQGGKRPFNVNAHTRLDPTTGELYAFTYNIQPPYLQYYVLNKEGKLSKNIPIDKSTSSMMHDFILTKNYLVFFDCPAIFDLSKLETGGNLLSWEPKLGVKIILVNRQTNQISSIETEPFFVYHFANGFEHDELLIIDYIRHEKLALQKDTTSSSVPPLLYRSIIDLNTKTVKHQQLDDHPVEFPRINDEKTSNPNRYIYIPTRTTGEQFNALLKYDLKKQTTLLHDFGKNAEIGEAVFIPNSSTTNEDDGHVALFVYDKVKNNSDFVLLNAQAFNEKPFARVKLPRRVPHGLHGSWIPGQW</sequence>
<dbReference type="Pfam" id="PF03055">
    <property type="entry name" value="RPE65"/>
    <property type="match status" value="1"/>
</dbReference>
<dbReference type="InterPro" id="IPR004294">
    <property type="entry name" value="Carotenoid_Oase"/>
</dbReference>
<comment type="similarity">
    <text evidence="1">Belongs to the carotenoid oxygenase family.</text>
</comment>
<accession>A0A0W0S540</accession>
<dbReference type="PANTHER" id="PTHR10543:SF89">
    <property type="entry name" value="CAROTENOID 9,10(9',10')-CLEAVAGE DIOXYGENASE 1"/>
    <property type="match status" value="1"/>
</dbReference>
<feature type="binding site" evidence="5">
    <location>
        <position position="407"/>
    </location>
    <ligand>
        <name>Fe cation</name>
        <dbReference type="ChEBI" id="CHEBI:24875"/>
        <note>catalytic</note>
    </ligand>
</feature>
<evidence type="ECO:0000313" key="8">
    <source>
        <dbReference type="Proteomes" id="UP000054742"/>
    </source>
</evidence>
<dbReference type="GO" id="GO:0046872">
    <property type="term" value="F:metal ion binding"/>
    <property type="evidence" value="ECO:0007669"/>
    <property type="project" value="UniProtKB-KW"/>
</dbReference>
<dbReference type="AlphaFoldDB" id="A0A0W0S540"/>
<dbReference type="Proteomes" id="UP000054742">
    <property type="component" value="Unassembled WGS sequence"/>
</dbReference>
<dbReference type="EMBL" id="LNXV01000033">
    <property type="protein sequence ID" value="KTC78085.1"/>
    <property type="molecule type" value="Genomic_DNA"/>
</dbReference>
<feature type="binding site" evidence="5">
    <location>
        <position position="469"/>
    </location>
    <ligand>
        <name>Fe cation</name>
        <dbReference type="ChEBI" id="CHEBI:24875"/>
        <note>catalytic</note>
    </ligand>
</feature>
<evidence type="ECO:0000313" key="7">
    <source>
        <dbReference type="EMBL" id="KTC78085.1"/>
    </source>
</evidence>
<keyword evidence="6" id="KW-1133">Transmembrane helix</keyword>
<feature type="transmembrane region" description="Helical" evidence="6">
    <location>
        <begin position="148"/>
        <end position="169"/>
    </location>
</feature>
<dbReference type="EC" id="1.13.11.-" evidence="7"/>
<name>A0A0W0S540_9GAMM</name>